<name>A0A426V760_9BURK</name>
<dbReference type="Gene3D" id="2.40.30.170">
    <property type="match status" value="1"/>
</dbReference>
<dbReference type="Pfam" id="PF25989">
    <property type="entry name" value="YknX_C"/>
    <property type="match status" value="1"/>
</dbReference>
<feature type="coiled-coil region" evidence="2">
    <location>
        <begin position="112"/>
        <end position="146"/>
    </location>
</feature>
<evidence type="ECO:0000313" key="5">
    <source>
        <dbReference type="EMBL" id="RRS02712.1"/>
    </source>
</evidence>
<dbReference type="SUPFAM" id="SSF111369">
    <property type="entry name" value="HlyD-like secretion proteins"/>
    <property type="match status" value="1"/>
</dbReference>
<dbReference type="Gene3D" id="2.40.50.100">
    <property type="match status" value="1"/>
</dbReference>
<evidence type="ECO:0000256" key="3">
    <source>
        <dbReference type="SAM" id="MobiDB-lite"/>
    </source>
</evidence>
<evidence type="ECO:0000313" key="6">
    <source>
        <dbReference type="Proteomes" id="UP000269265"/>
    </source>
</evidence>
<dbReference type="AlphaFoldDB" id="A0A426V760"/>
<dbReference type="Proteomes" id="UP000269265">
    <property type="component" value="Unassembled WGS sequence"/>
</dbReference>
<proteinExistence type="inferred from homology"/>
<evidence type="ECO:0000256" key="2">
    <source>
        <dbReference type="SAM" id="Coils"/>
    </source>
</evidence>
<reference evidence="5 6" key="1">
    <citation type="submission" date="2018-12" db="EMBL/GenBank/DDBJ databases">
        <title>The whole draft genome of Aquabacterium sp. SJQ9.</title>
        <authorList>
            <person name="Sun L."/>
            <person name="Gao X."/>
            <person name="Chen W."/>
            <person name="Huang K."/>
        </authorList>
    </citation>
    <scope>NUCLEOTIDE SEQUENCE [LARGE SCALE GENOMIC DNA]</scope>
    <source>
        <strain evidence="5 6">SJQ9</strain>
    </source>
</reference>
<keyword evidence="2" id="KW-0175">Coiled coil</keyword>
<keyword evidence="6" id="KW-1185">Reference proteome</keyword>
<accession>A0A426V760</accession>
<sequence>MKVKKSTLAWGAIGLVLVAGAVYLLSHRDKDGASEPGKPVAHGASSPRPALSVSTVKPERSQWPATVTATGSIAAWQETVVGPELSGLRLMEVRVNVGDVVKRGQVLAVLQRDAVEAEVNAARANVAQAEANLAEAKANGDRARLLQPSEAMSAQEAQRAYTAEKTAAAQVASAKASLQSNELRLSQTQIIASDDGVISARPATVGTVVQAGQELFRLIRQHRLEWRAEVPAADLLRVRPGLPVHLTPAGGQEMQGTVRMVAPTVDASTRNGLVYVDLPVQAAARAGARAGSFATGKLDLGSAEGLTLPQSAVLLRDGFNYVFIVGSDHKLTQAKVGVGRRVQDRVEITRGLSPQAEVVASGGVFLADGDTVRVVPVAPASAASNADQPNPAQKGQP</sequence>
<dbReference type="Gene3D" id="1.10.287.470">
    <property type="entry name" value="Helix hairpin bin"/>
    <property type="match status" value="1"/>
</dbReference>
<dbReference type="PANTHER" id="PTHR30469:SF15">
    <property type="entry name" value="HLYD FAMILY OF SECRETION PROTEINS"/>
    <property type="match status" value="1"/>
</dbReference>
<protein>
    <submittedName>
        <fullName evidence="5">Efflux RND transporter periplasmic adaptor subunit</fullName>
    </submittedName>
</protein>
<dbReference type="GO" id="GO:1990281">
    <property type="term" value="C:efflux pump complex"/>
    <property type="evidence" value="ECO:0007669"/>
    <property type="project" value="TreeGrafter"/>
</dbReference>
<dbReference type="PANTHER" id="PTHR30469">
    <property type="entry name" value="MULTIDRUG RESISTANCE PROTEIN MDTA"/>
    <property type="match status" value="1"/>
</dbReference>
<dbReference type="OrthoDB" id="10524at2"/>
<comment type="similarity">
    <text evidence="1">Belongs to the membrane fusion protein (MFP) (TC 8.A.1) family.</text>
</comment>
<evidence type="ECO:0000256" key="1">
    <source>
        <dbReference type="ARBA" id="ARBA00009477"/>
    </source>
</evidence>
<dbReference type="Gene3D" id="2.40.420.20">
    <property type="match status" value="1"/>
</dbReference>
<evidence type="ECO:0000259" key="4">
    <source>
        <dbReference type="Pfam" id="PF25989"/>
    </source>
</evidence>
<feature type="domain" description="YknX-like C-terminal permuted SH3-like" evidence="4">
    <location>
        <begin position="305"/>
        <end position="374"/>
    </location>
</feature>
<dbReference type="GO" id="GO:0015562">
    <property type="term" value="F:efflux transmembrane transporter activity"/>
    <property type="evidence" value="ECO:0007669"/>
    <property type="project" value="TreeGrafter"/>
</dbReference>
<organism evidence="5 6">
    <name type="scientific">Aquabacterium soli</name>
    <dbReference type="NCBI Taxonomy" id="2493092"/>
    <lineage>
        <taxon>Bacteria</taxon>
        <taxon>Pseudomonadati</taxon>
        <taxon>Pseudomonadota</taxon>
        <taxon>Betaproteobacteria</taxon>
        <taxon>Burkholderiales</taxon>
        <taxon>Aquabacterium</taxon>
    </lineage>
</organism>
<dbReference type="NCBIfam" id="TIGR01730">
    <property type="entry name" value="RND_mfp"/>
    <property type="match status" value="1"/>
</dbReference>
<gene>
    <name evidence="5" type="ORF">EIP75_19210</name>
</gene>
<dbReference type="RefSeq" id="WP_125244906.1">
    <property type="nucleotide sequence ID" value="NZ_RSED01000019.1"/>
</dbReference>
<dbReference type="EMBL" id="RSED01000019">
    <property type="protein sequence ID" value="RRS02712.1"/>
    <property type="molecule type" value="Genomic_DNA"/>
</dbReference>
<dbReference type="InterPro" id="IPR058637">
    <property type="entry name" value="YknX-like_C"/>
</dbReference>
<dbReference type="InterPro" id="IPR006143">
    <property type="entry name" value="RND_pump_MFP"/>
</dbReference>
<feature type="region of interest" description="Disordered" evidence="3">
    <location>
        <begin position="32"/>
        <end position="60"/>
    </location>
</feature>
<comment type="caution">
    <text evidence="5">The sequence shown here is derived from an EMBL/GenBank/DDBJ whole genome shotgun (WGS) entry which is preliminary data.</text>
</comment>